<evidence type="ECO:0000313" key="2">
    <source>
        <dbReference type="Proteomes" id="UP000244450"/>
    </source>
</evidence>
<dbReference type="Proteomes" id="UP000244450">
    <property type="component" value="Unassembled WGS sequence"/>
</dbReference>
<comment type="caution">
    <text evidence="1">The sequence shown here is derived from an EMBL/GenBank/DDBJ whole genome shotgun (WGS) entry which is preliminary data.</text>
</comment>
<dbReference type="EMBL" id="QCYK01000001">
    <property type="protein sequence ID" value="PUZ29118.1"/>
    <property type="molecule type" value="Genomic_DNA"/>
</dbReference>
<evidence type="ECO:0000313" key="1">
    <source>
        <dbReference type="EMBL" id="PUZ29118.1"/>
    </source>
</evidence>
<keyword evidence="2" id="KW-1185">Reference proteome</keyword>
<protein>
    <submittedName>
        <fullName evidence="1">Uncharacterized protein</fullName>
    </submittedName>
</protein>
<organism evidence="1 2">
    <name type="scientific">Chitinophaga parva</name>
    <dbReference type="NCBI Taxonomy" id="2169414"/>
    <lineage>
        <taxon>Bacteria</taxon>
        <taxon>Pseudomonadati</taxon>
        <taxon>Bacteroidota</taxon>
        <taxon>Chitinophagia</taxon>
        <taxon>Chitinophagales</taxon>
        <taxon>Chitinophagaceae</taxon>
        <taxon>Chitinophaga</taxon>
    </lineage>
</organism>
<sequence>MRYGQRYCRGAISLGVRYADLNKGFKPQQDCDPDAFGIFKKMSHLINGSAKEGALLTFANERRPTLRL</sequence>
<proteinExistence type="predicted"/>
<gene>
    <name evidence="1" type="ORF">DCC81_06545</name>
</gene>
<dbReference type="AlphaFoldDB" id="A0A2T7BN63"/>
<accession>A0A2T7BN63</accession>
<name>A0A2T7BN63_9BACT</name>
<reference evidence="1 2" key="1">
    <citation type="submission" date="2018-04" db="EMBL/GenBank/DDBJ databases">
        <title>Chitinophaga fuyangensis sp. nov., isolated from soil in a chemical factory.</title>
        <authorList>
            <person name="Chen K."/>
        </authorList>
    </citation>
    <scope>NUCLEOTIDE SEQUENCE [LARGE SCALE GENOMIC DNA]</scope>
    <source>
        <strain evidence="1 2">LY-1</strain>
    </source>
</reference>